<evidence type="ECO:0000256" key="6">
    <source>
        <dbReference type="ARBA" id="ARBA00022801"/>
    </source>
</evidence>
<evidence type="ECO:0000256" key="1">
    <source>
        <dbReference type="ARBA" id="ARBA00001968"/>
    </source>
</evidence>
<dbReference type="Proteomes" id="UP001634007">
    <property type="component" value="Unassembled WGS sequence"/>
</dbReference>
<keyword evidence="11" id="KW-1185">Reference proteome</keyword>
<evidence type="ECO:0000256" key="2">
    <source>
        <dbReference type="ARBA" id="ARBA00004123"/>
    </source>
</evidence>
<sequence>MDDSSERENHEKDEEEYWQLCVAAHTCGVSVYQSIYGEKIPCMTSSYTGNAWLRELMDIDTNPERFYQMFRMDRIVFNNLMNDLVTRYGLKGTRNIDVAEMLGLFLHILGHNIGNRLAQERFQHSGETISRLFSLVLDKVCEMGANLIQPSDRQFKEVPKKIRNNTRFFPQFKDCIGAIDGTHIPAVVPTSEQLRFIGRKGIPTQNVMAVCNFNMEFTYVWAGWEGTAHDTRIFYEAIRRHDLQFPHPPKGKYYLVDAGYPNPTGYLGPYKEVRYHLPEFQRGPQPTGYKEVFNRAHSSLRSEIERAFGVLKKKWKILKGMPSYPYTKQVKIVIATMALHNYIRRNALNDTHFARVDLDPNLYTIDPDNVNGEGNASNDDVASDMACLRDQIAMHL</sequence>
<evidence type="ECO:0000313" key="11">
    <source>
        <dbReference type="Proteomes" id="UP001634007"/>
    </source>
</evidence>
<evidence type="ECO:0000256" key="5">
    <source>
        <dbReference type="ARBA" id="ARBA00022723"/>
    </source>
</evidence>
<dbReference type="GO" id="GO:0016787">
    <property type="term" value="F:hydrolase activity"/>
    <property type="evidence" value="ECO:0007669"/>
    <property type="project" value="UniProtKB-KW"/>
</dbReference>
<gene>
    <name evidence="10" type="ORF">ACJRO7_000543</name>
</gene>
<dbReference type="Pfam" id="PF26138">
    <property type="entry name" value="DUF8040"/>
    <property type="match status" value="1"/>
</dbReference>
<evidence type="ECO:0000256" key="7">
    <source>
        <dbReference type="ARBA" id="ARBA00023242"/>
    </source>
</evidence>
<organism evidence="10 11">
    <name type="scientific">Eucalyptus globulus</name>
    <name type="common">Tasmanian blue gum</name>
    <dbReference type="NCBI Taxonomy" id="34317"/>
    <lineage>
        <taxon>Eukaryota</taxon>
        <taxon>Viridiplantae</taxon>
        <taxon>Streptophyta</taxon>
        <taxon>Embryophyta</taxon>
        <taxon>Tracheophyta</taxon>
        <taxon>Spermatophyta</taxon>
        <taxon>Magnoliopsida</taxon>
        <taxon>eudicotyledons</taxon>
        <taxon>Gunneridae</taxon>
        <taxon>Pentapetalae</taxon>
        <taxon>rosids</taxon>
        <taxon>malvids</taxon>
        <taxon>Myrtales</taxon>
        <taxon>Myrtaceae</taxon>
        <taxon>Myrtoideae</taxon>
        <taxon>Eucalypteae</taxon>
        <taxon>Eucalyptus</taxon>
    </lineage>
</organism>
<comment type="subcellular location">
    <subcellularLocation>
        <location evidence="2">Nucleus</location>
    </subcellularLocation>
</comment>
<dbReference type="AlphaFoldDB" id="A0ABD3LR91"/>
<proteinExistence type="inferred from homology"/>
<evidence type="ECO:0000259" key="9">
    <source>
        <dbReference type="Pfam" id="PF26138"/>
    </source>
</evidence>
<comment type="caution">
    <text evidence="10">The sequence shown here is derived from an EMBL/GenBank/DDBJ whole genome shotgun (WGS) entry which is preliminary data.</text>
</comment>
<evidence type="ECO:0000256" key="3">
    <source>
        <dbReference type="ARBA" id="ARBA00006958"/>
    </source>
</evidence>
<feature type="domain" description="DUF8040" evidence="9">
    <location>
        <begin position="44"/>
        <end position="141"/>
    </location>
</feature>
<evidence type="ECO:0000313" key="10">
    <source>
        <dbReference type="EMBL" id="KAL3753158.1"/>
    </source>
</evidence>
<dbReference type="PANTHER" id="PTHR22930">
    <property type="match status" value="1"/>
</dbReference>
<dbReference type="InterPro" id="IPR027806">
    <property type="entry name" value="HARBI1_dom"/>
</dbReference>
<dbReference type="GO" id="GO:0004518">
    <property type="term" value="F:nuclease activity"/>
    <property type="evidence" value="ECO:0007669"/>
    <property type="project" value="UniProtKB-KW"/>
</dbReference>
<name>A0ABD3LR91_EUCGL</name>
<keyword evidence="7" id="KW-0539">Nucleus</keyword>
<evidence type="ECO:0000259" key="8">
    <source>
        <dbReference type="Pfam" id="PF13359"/>
    </source>
</evidence>
<accession>A0ABD3LR91</accession>
<keyword evidence="4" id="KW-0540">Nuclease</keyword>
<dbReference type="EMBL" id="JBJKBG010000001">
    <property type="protein sequence ID" value="KAL3753158.1"/>
    <property type="molecule type" value="Genomic_DNA"/>
</dbReference>
<dbReference type="GO" id="GO:0046872">
    <property type="term" value="F:metal ion binding"/>
    <property type="evidence" value="ECO:0007669"/>
    <property type="project" value="UniProtKB-KW"/>
</dbReference>
<protein>
    <recommendedName>
        <fullName evidence="12">DDE Tnp4 domain-containing protein</fullName>
    </recommendedName>
</protein>
<dbReference type="InterPro" id="IPR058353">
    <property type="entry name" value="DUF8040"/>
</dbReference>
<reference evidence="10 11" key="1">
    <citation type="submission" date="2024-11" db="EMBL/GenBank/DDBJ databases">
        <title>Chromosome-level genome assembly of Eucalyptus globulus Labill. provides insights into its genome evolution.</title>
        <authorList>
            <person name="Li X."/>
        </authorList>
    </citation>
    <scope>NUCLEOTIDE SEQUENCE [LARGE SCALE GENOMIC DNA]</scope>
    <source>
        <strain evidence="10">CL2024</strain>
        <tissue evidence="10">Fresh tender leaves</tissue>
    </source>
</reference>
<dbReference type="GO" id="GO:0005634">
    <property type="term" value="C:nucleus"/>
    <property type="evidence" value="ECO:0007669"/>
    <property type="project" value="UniProtKB-SubCell"/>
</dbReference>
<feature type="domain" description="DDE Tnp4" evidence="8">
    <location>
        <begin position="179"/>
        <end position="341"/>
    </location>
</feature>
<dbReference type="Pfam" id="PF13359">
    <property type="entry name" value="DDE_Tnp_4"/>
    <property type="match status" value="1"/>
</dbReference>
<evidence type="ECO:0000256" key="4">
    <source>
        <dbReference type="ARBA" id="ARBA00022722"/>
    </source>
</evidence>
<dbReference type="InterPro" id="IPR045249">
    <property type="entry name" value="HARBI1-like"/>
</dbReference>
<evidence type="ECO:0008006" key="12">
    <source>
        <dbReference type="Google" id="ProtNLM"/>
    </source>
</evidence>
<keyword evidence="6" id="KW-0378">Hydrolase</keyword>
<dbReference type="PANTHER" id="PTHR22930:SF221">
    <property type="entry name" value="NUCLEASE HARBI1"/>
    <property type="match status" value="1"/>
</dbReference>
<comment type="cofactor">
    <cofactor evidence="1">
        <name>a divalent metal cation</name>
        <dbReference type="ChEBI" id="CHEBI:60240"/>
    </cofactor>
</comment>
<comment type="similarity">
    <text evidence="3">Belongs to the HARBI1 family.</text>
</comment>
<keyword evidence="5" id="KW-0479">Metal-binding</keyword>